<proteinExistence type="predicted"/>
<protein>
    <submittedName>
        <fullName evidence="1">Uncharacterized protein</fullName>
    </submittedName>
</protein>
<reference evidence="1 2" key="1">
    <citation type="submission" date="2022-02" db="EMBL/GenBank/DDBJ databases">
        <title>Chromosome-level reference genomes for two strains of Caenorhabditis briggsae: an improved platform for comparative genomics.</title>
        <authorList>
            <person name="Stevens L."/>
            <person name="Andersen E.C."/>
        </authorList>
    </citation>
    <scope>NUCLEOTIDE SEQUENCE [LARGE SCALE GENOMIC DNA]</scope>
    <source>
        <strain evidence="1">QX1410_ONT</strain>
        <tissue evidence="1">Whole-organism</tissue>
    </source>
</reference>
<evidence type="ECO:0000313" key="2">
    <source>
        <dbReference type="Proteomes" id="UP000827892"/>
    </source>
</evidence>
<dbReference type="EMBL" id="CP090895">
    <property type="protein sequence ID" value="ULT91397.1"/>
    <property type="molecule type" value="Genomic_DNA"/>
</dbReference>
<evidence type="ECO:0000313" key="1">
    <source>
        <dbReference type="EMBL" id="ULT91397.1"/>
    </source>
</evidence>
<organism evidence="1 2">
    <name type="scientific">Caenorhabditis briggsae</name>
    <dbReference type="NCBI Taxonomy" id="6238"/>
    <lineage>
        <taxon>Eukaryota</taxon>
        <taxon>Metazoa</taxon>
        <taxon>Ecdysozoa</taxon>
        <taxon>Nematoda</taxon>
        <taxon>Chromadorea</taxon>
        <taxon>Rhabditida</taxon>
        <taxon>Rhabditina</taxon>
        <taxon>Rhabditomorpha</taxon>
        <taxon>Rhabditoidea</taxon>
        <taxon>Rhabditidae</taxon>
        <taxon>Peloderinae</taxon>
        <taxon>Caenorhabditis</taxon>
    </lineage>
</organism>
<dbReference type="AlphaFoldDB" id="A0AAE9A3K7"/>
<dbReference type="Proteomes" id="UP000827892">
    <property type="component" value="Chromosome V"/>
</dbReference>
<sequence>MSDASTSAEPKYNFLKQMVIESMNLKELRIAIAHFDISLLQRPTQWGKLSIHKALSRDQKNRLHTGICNLKNEYNYLMRQEILNNLMMIKRKLDSFLAQSSIKQSFEISVKELQKTFASCGHVSQKLLNPDELWKRFDGGISTITVISNQLSNEVNEQKENLTEKLSYLSRRADEFRRVESESYRVWDHVRMQMERVKEIDNCWRHLLREEVSCDWKLVKFQFKWTNDGYQAKYVREPETRLWRRKNVVPPTELLRRIKGFEQRLRTSPVFMIDSLLKPCSSKPKSQQFQPALFTFPVVLDSFQPLESISANIPISKFTYSI</sequence>
<name>A0AAE9A3K7_CAEBR</name>
<gene>
    <name evidence="1" type="ORF">L3Y34_009183</name>
</gene>
<accession>A0AAE9A3K7</accession>